<dbReference type="RefSeq" id="XP_023628985.1">
    <property type="nucleotide sequence ID" value="XM_023773217.1"/>
</dbReference>
<dbReference type="EMBL" id="FJUY01000013">
    <property type="protein sequence ID" value="CZT22096.1"/>
    <property type="molecule type" value="Genomic_DNA"/>
</dbReference>
<feature type="compositionally biased region" description="Basic and acidic residues" evidence="1">
    <location>
        <begin position="42"/>
        <end position="54"/>
    </location>
</feature>
<accession>A0A2D3VE37</accession>
<sequence length="138" mass="15863">MKRVIRDLVEKNDEEDAQAEGDENAADEDELPEDEDNESDQDDRKERQKAAEFEKNSFRSPKFWLKWQGQLLTDGAEEEFITDGGYIVFSGNACEKFDGTLSCEKLGWKNAKVSGWKIKGMSARDFEIEWVAEKDIES</sequence>
<dbReference type="GeneID" id="35603066"/>
<dbReference type="OrthoDB" id="5220117at2759"/>
<name>A0A2D3VE37_9PEZI</name>
<gene>
    <name evidence="2" type="ORF">RCC_07965</name>
</gene>
<proteinExistence type="predicted"/>
<evidence type="ECO:0000313" key="3">
    <source>
        <dbReference type="Proteomes" id="UP000225277"/>
    </source>
</evidence>
<feature type="compositionally biased region" description="Acidic residues" evidence="1">
    <location>
        <begin position="12"/>
        <end position="41"/>
    </location>
</feature>
<dbReference type="AlphaFoldDB" id="A0A2D3VE37"/>
<reference evidence="2 3" key="1">
    <citation type="submission" date="2016-03" db="EMBL/GenBank/DDBJ databases">
        <authorList>
            <person name="Ploux O."/>
        </authorList>
    </citation>
    <scope>NUCLEOTIDE SEQUENCE [LARGE SCALE GENOMIC DNA]</scope>
    <source>
        <strain evidence="2 3">URUG2</strain>
    </source>
</reference>
<evidence type="ECO:0000313" key="2">
    <source>
        <dbReference type="EMBL" id="CZT22096.1"/>
    </source>
</evidence>
<keyword evidence="3" id="KW-1185">Reference proteome</keyword>
<feature type="compositionally biased region" description="Basic and acidic residues" evidence="1">
    <location>
        <begin position="1"/>
        <end position="11"/>
    </location>
</feature>
<feature type="region of interest" description="Disordered" evidence="1">
    <location>
        <begin position="1"/>
        <end position="54"/>
    </location>
</feature>
<evidence type="ECO:0000256" key="1">
    <source>
        <dbReference type="SAM" id="MobiDB-lite"/>
    </source>
</evidence>
<protein>
    <submittedName>
        <fullName evidence="2">Uncharacterized protein</fullName>
    </submittedName>
</protein>
<organism evidence="2 3">
    <name type="scientific">Ramularia collo-cygni</name>
    <dbReference type="NCBI Taxonomy" id="112498"/>
    <lineage>
        <taxon>Eukaryota</taxon>
        <taxon>Fungi</taxon>
        <taxon>Dikarya</taxon>
        <taxon>Ascomycota</taxon>
        <taxon>Pezizomycotina</taxon>
        <taxon>Dothideomycetes</taxon>
        <taxon>Dothideomycetidae</taxon>
        <taxon>Mycosphaerellales</taxon>
        <taxon>Mycosphaerellaceae</taxon>
        <taxon>Ramularia</taxon>
    </lineage>
</organism>
<dbReference type="Proteomes" id="UP000225277">
    <property type="component" value="Unassembled WGS sequence"/>
</dbReference>